<evidence type="ECO:0000313" key="2">
    <source>
        <dbReference type="Proteomes" id="UP000299102"/>
    </source>
</evidence>
<dbReference type="EMBL" id="BGZK01001599">
    <property type="protein sequence ID" value="GBP83021.1"/>
    <property type="molecule type" value="Genomic_DNA"/>
</dbReference>
<dbReference type="PANTHER" id="PTHR45913:SF5">
    <property type="entry name" value="GENERAL TRANSCRIPTION FACTOR II-I REPEAT DOMAIN-CONTAINING PROTEIN 2A-LIKE PROTEIN"/>
    <property type="match status" value="1"/>
</dbReference>
<keyword evidence="2" id="KW-1185">Reference proteome</keyword>
<proteinExistence type="predicted"/>
<dbReference type="STRING" id="151549.A0A4C1Z2P1"/>
<dbReference type="OrthoDB" id="7457311at2759"/>
<organism evidence="1 2">
    <name type="scientific">Eumeta variegata</name>
    <name type="common">Bagworm moth</name>
    <name type="synonym">Eumeta japonica</name>
    <dbReference type="NCBI Taxonomy" id="151549"/>
    <lineage>
        <taxon>Eukaryota</taxon>
        <taxon>Metazoa</taxon>
        <taxon>Ecdysozoa</taxon>
        <taxon>Arthropoda</taxon>
        <taxon>Hexapoda</taxon>
        <taxon>Insecta</taxon>
        <taxon>Pterygota</taxon>
        <taxon>Neoptera</taxon>
        <taxon>Endopterygota</taxon>
        <taxon>Lepidoptera</taxon>
        <taxon>Glossata</taxon>
        <taxon>Ditrysia</taxon>
        <taxon>Tineoidea</taxon>
        <taxon>Psychidae</taxon>
        <taxon>Oiketicinae</taxon>
        <taxon>Eumeta</taxon>
    </lineage>
</organism>
<sequence>MLKRLYELRNEIADFMQIKNKSLFELSDPKWICDLTFLVDLKGYLNDLNLKLNQLLDDFYSHSKAFPKKIRLWEAQILSGNSYHFTTLSAYENVAYAQNADELNIALVKNLISKVLRSQHFVEYIIDRRQSEVKVIKWNFPSERRAGVPRSPPELGYRRLKPIRNNLIAEWQITLGAPALSAARAPRRRAARALNILEVSDLNYNLGRKLKRGEREANIHQMRLSPARPPAPARLHSNLRISHILHRS</sequence>
<dbReference type="AlphaFoldDB" id="A0A4C1Z2P1"/>
<protein>
    <submittedName>
        <fullName evidence="1">General transcription factor II-I repeat domain-containing protein 2</fullName>
    </submittedName>
</protein>
<dbReference type="Proteomes" id="UP000299102">
    <property type="component" value="Unassembled WGS sequence"/>
</dbReference>
<gene>
    <name evidence="1" type="primary">GTF2IRD2</name>
    <name evidence="1" type="ORF">EVAR_62331_1</name>
</gene>
<dbReference type="PANTHER" id="PTHR45913">
    <property type="entry name" value="EPM2A-INTERACTING PROTEIN 1"/>
    <property type="match status" value="1"/>
</dbReference>
<name>A0A4C1Z2P1_EUMVA</name>
<accession>A0A4C1Z2P1</accession>
<comment type="caution">
    <text evidence="1">The sequence shown here is derived from an EMBL/GenBank/DDBJ whole genome shotgun (WGS) entry which is preliminary data.</text>
</comment>
<reference evidence="1 2" key="1">
    <citation type="journal article" date="2019" name="Commun. Biol.">
        <title>The bagworm genome reveals a unique fibroin gene that provides high tensile strength.</title>
        <authorList>
            <person name="Kono N."/>
            <person name="Nakamura H."/>
            <person name="Ohtoshi R."/>
            <person name="Tomita M."/>
            <person name="Numata K."/>
            <person name="Arakawa K."/>
        </authorList>
    </citation>
    <scope>NUCLEOTIDE SEQUENCE [LARGE SCALE GENOMIC DNA]</scope>
</reference>
<evidence type="ECO:0000313" key="1">
    <source>
        <dbReference type="EMBL" id="GBP83021.1"/>
    </source>
</evidence>